<dbReference type="PANTHER" id="PTHR42928">
    <property type="entry name" value="TRICARBOXYLATE-BINDING PROTEIN"/>
    <property type="match status" value="1"/>
</dbReference>
<name>A0A1K0JM28_CUPNE</name>
<organism evidence="3">
    <name type="scientific">Cupriavidus necator</name>
    <name type="common">Alcaligenes eutrophus</name>
    <name type="synonym">Ralstonia eutropha</name>
    <dbReference type="NCBI Taxonomy" id="106590"/>
    <lineage>
        <taxon>Bacteria</taxon>
        <taxon>Pseudomonadati</taxon>
        <taxon>Pseudomonadota</taxon>
        <taxon>Betaproteobacteria</taxon>
        <taxon>Burkholderiales</taxon>
        <taxon>Burkholderiaceae</taxon>
        <taxon>Cupriavidus</taxon>
    </lineage>
</organism>
<dbReference type="Gene3D" id="3.40.190.10">
    <property type="entry name" value="Periplasmic binding protein-like II"/>
    <property type="match status" value="1"/>
</dbReference>
<dbReference type="SUPFAM" id="SSF53850">
    <property type="entry name" value="Periplasmic binding protein-like II"/>
    <property type="match status" value="1"/>
</dbReference>
<feature type="chain" id="PRO_5012250286" evidence="2">
    <location>
        <begin position="31"/>
        <end position="329"/>
    </location>
</feature>
<dbReference type="EMBL" id="FMSH01000454">
    <property type="protein sequence ID" value="SCU91464.1"/>
    <property type="molecule type" value="Genomic_DNA"/>
</dbReference>
<evidence type="ECO:0000256" key="1">
    <source>
        <dbReference type="ARBA" id="ARBA00006987"/>
    </source>
</evidence>
<dbReference type="PANTHER" id="PTHR42928:SF5">
    <property type="entry name" value="BLR1237 PROTEIN"/>
    <property type="match status" value="1"/>
</dbReference>
<evidence type="ECO:0000256" key="2">
    <source>
        <dbReference type="SAM" id="SignalP"/>
    </source>
</evidence>
<dbReference type="CDD" id="cd13578">
    <property type="entry name" value="PBP2_Bug27"/>
    <property type="match status" value="1"/>
</dbReference>
<keyword evidence="3" id="KW-0675">Receptor</keyword>
<keyword evidence="2" id="KW-0732">Signal</keyword>
<gene>
    <name evidence="3" type="ORF">CNECB9_5070010</name>
</gene>
<feature type="signal peptide" evidence="2">
    <location>
        <begin position="1"/>
        <end position="30"/>
    </location>
</feature>
<dbReference type="Pfam" id="PF03401">
    <property type="entry name" value="TctC"/>
    <property type="match status" value="1"/>
</dbReference>
<dbReference type="PIRSF" id="PIRSF017082">
    <property type="entry name" value="YflP"/>
    <property type="match status" value="1"/>
</dbReference>
<dbReference type="RefSeq" id="WP_340528952.1">
    <property type="nucleotide sequence ID" value="NZ_FMSH01000454.1"/>
</dbReference>
<accession>A0A1K0JM28</accession>
<sequence>MRFPHRIARALCAALCALGLLAGVSAPAAAQPWPDKPIRLVVNFPAGGAADTLARGISPGLSEALKRPVVIDNRPGANGIVGGDAVAKAPADGYTFLLTSGGAVAIDPFLYKKMPYDPLKDLTPVASVALVRVYLLVHPSVPAKTLDEFIAHVRAHPGKLSYGSAGNGSTPHIAAEMFKRAGKLDAMHVPYKGAAPALSDLLAGQVQFMFDPGPGLQHVASGKLRLLAVASAKRAAQYPDVPTLAEAGLQDVDGDSTFGVYAPAGTPPAIVERMNREINRTLAGAQLQENVNKLGGAVAPLSIQAFAERQNVDRARYGRFIRQAGITVD</sequence>
<evidence type="ECO:0000313" key="3">
    <source>
        <dbReference type="EMBL" id="SCU91464.1"/>
    </source>
</evidence>
<dbReference type="Gene3D" id="3.40.190.150">
    <property type="entry name" value="Bordetella uptake gene, domain 1"/>
    <property type="match status" value="1"/>
</dbReference>
<comment type="similarity">
    <text evidence="1">Belongs to the UPF0065 (bug) family.</text>
</comment>
<reference evidence="3" key="1">
    <citation type="submission" date="2016-09" db="EMBL/GenBank/DDBJ databases">
        <authorList>
            <person name="Capua I."/>
            <person name="De Benedictis P."/>
            <person name="Joannis T."/>
            <person name="Lombin L.H."/>
            <person name="Cattoli G."/>
        </authorList>
    </citation>
    <scope>NUCLEOTIDE SEQUENCE</scope>
    <source>
        <strain evidence="3">B9</strain>
    </source>
</reference>
<proteinExistence type="inferred from homology"/>
<dbReference type="AlphaFoldDB" id="A0A1K0JM28"/>
<protein>
    <submittedName>
        <fullName evidence="3">Putative extra-cytoplasmic solute receptor</fullName>
    </submittedName>
</protein>
<dbReference type="InterPro" id="IPR005064">
    <property type="entry name" value="BUG"/>
</dbReference>
<dbReference type="InterPro" id="IPR042100">
    <property type="entry name" value="Bug_dom1"/>
</dbReference>